<gene>
    <name evidence="1" type="ORF">Patl1_02630</name>
</gene>
<keyword evidence="2" id="KW-1185">Reference proteome</keyword>
<protein>
    <submittedName>
        <fullName evidence="1">Uncharacterized protein</fullName>
    </submittedName>
</protein>
<evidence type="ECO:0000313" key="2">
    <source>
        <dbReference type="Proteomes" id="UP001164250"/>
    </source>
</evidence>
<comment type="caution">
    <text evidence="1">The sequence shown here is derived from an EMBL/GenBank/DDBJ whole genome shotgun (WGS) entry which is preliminary data.</text>
</comment>
<dbReference type="Proteomes" id="UP001164250">
    <property type="component" value="Chromosome 1"/>
</dbReference>
<reference evidence="2" key="1">
    <citation type="journal article" date="2023" name="G3 (Bethesda)">
        <title>Genome assembly and association tests identify interacting loci associated with vigor, precocity, and sex in interspecific pistachio rootstocks.</title>
        <authorList>
            <person name="Palmer W."/>
            <person name="Jacygrad E."/>
            <person name="Sagayaradj S."/>
            <person name="Cavanaugh K."/>
            <person name="Han R."/>
            <person name="Bertier L."/>
            <person name="Beede B."/>
            <person name="Kafkas S."/>
            <person name="Golino D."/>
            <person name="Preece J."/>
            <person name="Michelmore R."/>
        </authorList>
    </citation>
    <scope>NUCLEOTIDE SEQUENCE [LARGE SCALE GENOMIC DNA]</scope>
</reference>
<organism evidence="1 2">
    <name type="scientific">Pistacia atlantica</name>
    <dbReference type="NCBI Taxonomy" id="434234"/>
    <lineage>
        <taxon>Eukaryota</taxon>
        <taxon>Viridiplantae</taxon>
        <taxon>Streptophyta</taxon>
        <taxon>Embryophyta</taxon>
        <taxon>Tracheophyta</taxon>
        <taxon>Spermatophyta</taxon>
        <taxon>Magnoliopsida</taxon>
        <taxon>eudicotyledons</taxon>
        <taxon>Gunneridae</taxon>
        <taxon>Pentapetalae</taxon>
        <taxon>rosids</taxon>
        <taxon>malvids</taxon>
        <taxon>Sapindales</taxon>
        <taxon>Anacardiaceae</taxon>
        <taxon>Pistacia</taxon>
    </lineage>
</organism>
<proteinExistence type="predicted"/>
<evidence type="ECO:0000313" key="1">
    <source>
        <dbReference type="EMBL" id="KAJ0113787.1"/>
    </source>
</evidence>
<sequence>MASSSNRFVDTDGESSFEEVVVLKVEGFEEDSVVPRDELVRVREDYGLLAELWVIDDCPLDSPPNGLAAILEIASLQMTANSYLYLLGMYIAFQMVGLGKVKVTELVHMNASLKIRPVSFSKEVEPEAF</sequence>
<accession>A0ACC1CE05</accession>
<name>A0ACC1CE05_9ROSI</name>
<dbReference type="EMBL" id="CM047897">
    <property type="protein sequence ID" value="KAJ0113787.1"/>
    <property type="molecule type" value="Genomic_DNA"/>
</dbReference>